<proteinExistence type="predicted"/>
<feature type="compositionally biased region" description="Basic and acidic residues" evidence="2">
    <location>
        <begin position="87"/>
        <end position="108"/>
    </location>
</feature>
<evidence type="ECO:0000313" key="3">
    <source>
        <dbReference type="EMBL" id="PPQ69515.1"/>
    </source>
</evidence>
<dbReference type="AlphaFoldDB" id="A0A409VTB0"/>
<keyword evidence="4" id="KW-1185">Reference proteome</keyword>
<comment type="caution">
    <text evidence="3">The sequence shown here is derived from an EMBL/GenBank/DDBJ whole genome shotgun (WGS) entry which is preliminary data.</text>
</comment>
<accession>A0A409VTB0</accession>
<feature type="region of interest" description="Disordered" evidence="2">
    <location>
        <begin position="1"/>
        <end position="321"/>
    </location>
</feature>
<dbReference type="OrthoDB" id="3222645at2759"/>
<dbReference type="InParanoid" id="A0A409VTB0"/>
<keyword evidence="1" id="KW-0175">Coiled coil</keyword>
<feature type="coiled-coil region" evidence="1">
    <location>
        <begin position="341"/>
        <end position="396"/>
    </location>
</feature>
<dbReference type="Proteomes" id="UP000283269">
    <property type="component" value="Unassembled WGS sequence"/>
</dbReference>
<feature type="compositionally biased region" description="Polar residues" evidence="2">
    <location>
        <begin position="260"/>
        <end position="271"/>
    </location>
</feature>
<dbReference type="EMBL" id="NHYD01003932">
    <property type="protein sequence ID" value="PPQ69515.1"/>
    <property type="molecule type" value="Genomic_DNA"/>
</dbReference>
<feature type="compositionally biased region" description="Basic and acidic residues" evidence="2">
    <location>
        <begin position="17"/>
        <end position="27"/>
    </location>
</feature>
<gene>
    <name evidence="3" type="ORF">CVT25_013379</name>
</gene>
<feature type="region of interest" description="Disordered" evidence="2">
    <location>
        <begin position="701"/>
        <end position="729"/>
    </location>
</feature>
<evidence type="ECO:0000256" key="1">
    <source>
        <dbReference type="SAM" id="Coils"/>
    </source>
</evidence>
<sequence>MPASDVGNTGHPYPTYDRSHGDSDKGPRPQQRSSTRISTHRSHSQGPRDDERRVRDFVDRGEDLRRSRPSRTDNVQPLESFHASAHRTSDRDRDAETKDAGRPGERMQRPRAISVSSGNSSEYVQVYHDRKDANSSSRRGRDEAKPSTLTRDESGLDTGAHHRSAPAPAPTTRTYASAVRPTLPPGLNAEMKTSTRPSGADSPTKASHLPRNPAENRPSELAAHEKERLANAYPPMNPSHRPPTGGHIDSRAQAQMPAENVQQLDPSTAASNAAPGQLPGLFTHDASQPSQPQQSRPPPPPPPHVQQGDMREMQGSSPEKGFLRSAITSVWPSNTGNAPPRDKMKEELARLQTECNSYREDCKRMEKEYRAVRRTYAELEHERNRLRDNNHSLQHELTGVQLALDEAKALSDIRGKELVGAQVFLTKADALSISDVSDKVNVLNEEIFQVSAFFAEGIFVVAHGGKKQELSEEAMARVYDDTVKAIGGVLTDILNTQAQVPDSQVHPLVAQAMLSCFLVHFCILKLGSWYPSDANIDQFLGTVYSQIRQNEEQAVFGRWRSLLRAQIRPSTENWKTELTADLQNILNFASWDAPPDTKKSFAQKLTPIIKALEDLRIAIYEKYTSADLEAFSIGPGGPFETWMEDAYGDERQAADNGRGSAGKIVAGTTGIGLKKLKASPRGHRSAPETFESVLSPKVILESTLREALEPPPPTKGRKRRAPQEEGGGR</sequence>
<feature type="compositionally biased region" description="Polar residues" evidence="2">
    <location>
        <begin position="114"/>
        <end position="123"/>
    </location>
</feature>
<name>A0A409VTB0_PSICY</name>
<feature type="compositionally biased region" description="Pro residues" evidence="2">
    <location>
        <begin position="295"/>
        <end position="304"/>
    </location>
</feature>
<evidence type="ECO:0000313" key="4">
    <source>
        <dbReference type="Proteomes" id="UP000283269"/>
    </source>
</evidence>
<evidence type="ECO:0000256" key="2">
    <source>
        <dbReference type="SAM" id="MobiDB-lite"/>
    </source>
</evidence>
<organism evidence="3 4">
    <name type="scientific">Psilocybe cyanescens</name>
    <dbReference type="NCBI Taxonomy" id="93625"/>
    <lineage>
        <taxon>Eukaryota</taxon>
        <taxon>Fungi</taxon>
        <taxon>Dikarya</taxon>
        <taxon>Basidiomycota</taxon>
        <taxon>Agaricomycotina</taxon>
        <taxon>Agaricomycetes</taxon>
        <taxon>Agaricomycetidae</taxon>
        <taxon>Agaricales</taxon>
        <taxon>Agaricineae</taxon>
        <taxon>Strophariaceae</taxon>
        <taxon>Psilocybe</taxon>
    </lineage>
</organism>
<protein>
    <submittedName>
        <fullName evidence="3">Uncharacterized protein</fullName>
    </submittedName>
</protein>
<feature type="compositionally biased region" description="Basic and acidic residues" evidence="2">
    <location>
        <begin position="127"/>
        <end position="154"/>
    </location>
</feature>
<reference evidence="3 4" key="1">
    <citation type="journal article" date="2018" name="Evol. Lett.">
        <title>Horizontal gene cluster transfer increased hallucinogenic mushroom diversity.</title>
        <authorList>
            <person name="Reynolds H.T."/>
            <person name="Vijayakumar V."/>
            <person name="Gluck-Thaler E."/>
            <person name="Korotkin H.B."/>
            <person name="Matheny P.B."/>
            <person name="Slot J.C."/>
        </authorList>
    </citation>
    <scope>NUCLEOTIDE SEQUENCE [LARGE SCALE GENOMIC DNA]</scope>
    <source>
        <strain evidence="3 4">2631</strain>
    </source>
</reference>
<feature type="compositionally biased region" description="Basic and acidic residues" evidence="2">
    <location>
        <begin position="46"/>
        <end position="66"/>
    </location>
</feature>